<dbReference type="InterPro" id="IPR042831">
    <property type="entry name" value="Ribosomal_mL40_fung"/>
</dbReference>
<dbReference type="eggNOG" id="KOG4778">
    <property type="taxonomic scope" value="Eukaryota"/>
</dbReference>
<gene>
    <name evidence="8" type="ORF">UCRPA7_637</name>
</gene>
<dbReference type="GO" id="GO:0005840">
    <property type="term" value="C:ribosome"/>
    <property type="evidence" value="ECO:0007669"/>
    <property type="project" value="UniProtKB-KW"/>
</dbReference>
<organism evidence="8 9">
    <name type="scientific">Phaeoacremonium minimum (strain UCR-PA7)</name>
    <name type="common">Esca disease fungus</name>
    <name type="synonym">Togninia minima</name>
    <dbReference type="NCBI Taxonomy" id="1286976"/>
    <lineage>
        <taxon>Eukaryota</taxon>
        <taxon>Fungi</taxon>
        <taxon>Dikarya</taxon>
        <taxon>Ascomycota</taxon>
        <taxon>Pezizomycotina</taxon>
        <taxon>Sordariomycetes</taxon>
        <taxon>Sordariomycetidae</taxon>
        <taxon>Togniniales</taxon>
        <taxon>Togniniaceae</taxon>
        <taxon>Phaeoacremonium</taxon>
    </lineage>
</organism>
<evidence type="ECO:0000256" key="3">
    <source>
        <dbReference type="ARBA" id="ARBA00022946"/>
    </source>
</evidence>
<evidence type="ECO:0000313" key="8">
    <source>
        <dbReference type="EMBL" id="EOO03771.1"/>
    </source>
</evidence>
<sequence length="188" mass="21669">MASHLSVRGLARPLTSQPAACLLQPRSSSSLLSQCRALQTQNATAARAFSTSPTHQKRLAQHEKRDVKIVTLLQALATTAPDRARPPLRMARNRHLRHWTIHRAWLLFRRQRREQRERELMQQYQAMHNACEALRLTEGPGTRPEGYLYRVAMEKKGVYGHAGVPIEYARAQVETPAREPWNHDWKRV</sequence>
<keyword evidence="5" id="KW-0496">Mitochondrion</keyword>
<dbReference type="Proteomes" id="UP000014074">
    <property type="component" value="Unassembled WGS sequence"/>
</dbReference>
<keyword evidence="6" id="KW-0687">Ribonucleoprotein</keyword>
<keyword evidence="4" id="KW-0689">Ribosomal protein</keyword>
<dbReference type="GO" id="GO:0003735">
    <property type="term" value="F:structural constituent of ribosome"/>
    <property type="evidence" value="ECO:0007669"/>
    <property type="project" value="InterPro"/>
</dbReference>
<keyword evidence="3" id="KW-0809">Transit peptide</keyword>
<keyword evidence="9" id="KW-1185">Reference proteome</keyword>
<evidence type="ECO:0000256" key="7">
    <source>
        <dbReference type="ARBA" id="ARBA00035192"/>
    </source>
</evidence>
<dbReference type="EMBL" id="KB932812">
    <property type="protein sequence ID" value="EOO03771.1"/>
    <property type="molecule type" value="Genomic_DNA"/>
</dbReference>
<dbReference type="Gene3D" id="6.10.250.3440">
    <property type="match status" value="1"/>
</dbReference>
<dbReference type="AlphaFoldDB" id="R8BWM5"/>
<evidence type="ECO:0000256" key="1">
    <source>
        <dbReference type="ARBA" id="ARBA00004173"/>
    </source>
</evidence>
<comment type="similarity">
    <text evidence="2">Belongs to the mitochondrion-specific ribosomal protein mL40 family.</text>
</comment>
<dbReference type="PANTHER" id="PTHR39150">
    <property type="entry name" value="54S RIBOSOMAL PROTEIN L28, MITOCHONDRIAL"/>
    <property type="match status" value="1"/>
</dbReference>
<evidence type="ECO:0000313" key="9">
    <source>
        <dbReference type="Proteomes" id="UP000014074"/>
    </source>
</evidence>
<accession>R8BWM5</accession>
<evidence type="ECO:0000256" key="5">
    <source>
        <dbReference type="ARBA" id="ARBA00023128"/>
    </source>
</evidence>
<dbReference type="PANTHER" id="PTHR39150:SF1">
    <property type="entry name" value="LARGE RIBOSOMAL SUBUNIT PROTEIN ML40"/>
    <property type="match status" value="1"/>
</dbReference>
<protein>
    <recommendedName>
        <fullName evidence="7">Large ribosomal subunit protein mL40</fullName>
    </recommendedName>
</protein>
<dbReference type="Pfam" id="PF09812">
    <property type="entry name" value="MRP-L28"/>
    <property type="match status" value="1"/>
</dbReference>
<reference evidence="9" key="1">
    <citation type="journal article" date="2013" name="Genome Announc.">
        <title>Draft genome sequence of the ascomycete Phaeoacremonium aleophilum strain UCR-PA7, a causal agent of the esca disease complex in grapevines.</title>
        <authorList>
            <person name="Blanco-Ulate B."/>
            <person name="Rolshausen P."/>
            <person name="Cantu D."/>
        </authorList>
    </citation>
    <scope>NUCLEOTIDE SEQUENCE [LARGE SCALE GENOMIC DNA]</scope>
    <source>
        <strain evidence="9">UCR-PA7</strain>
    </source>
</reference>
<dbReference type="HOGENOM" id="CLU_090382_0_1_1"/>
<dbReference type="RefSeq" id="XP_007911422.1">
    <property type="nucleotide sequence ID" value="XM_007913231.1"/>
</dbReference>
<dbReference type="GO" id="GO:0005739">
    <property type="term" value="C:mitochondrion"/>
    <property type="evidence" value="ECO:0007669"/>
    <property type="project" value="UniProtKB-SubCell"/>
</dbReference>
<comment type="subcellular location">
    <subcellularLocation>
        <location evidence="1">Mitochondrion</location>
    </subcellularLocation>
</comment>
<dbReference type="OrthoDB" id="2098203at2759"/>
<evidence type="ECO:0000256" key="4">
    <source>
        <dbReference type="ARBA" id="ARBA00022980"/>
    </source>
</evidence>
<dbReference type="GO" id="GO:0032543">
    <property type="term" value="P:mitochondrial translation"/>
    <property type="evidence" value="ECO:0007669"/>
    <property type="project" value="InterPro"/>
</dbReference>
<dbReference type="InterPro" id="IPR019192">
    <property type="entry name" value="Ribosomal_mL40"/>
</dbReference>
<dbReference type="GeneID" id="19327018"/>
<proteinExistence type="inferred from homology"/>
<evidence type="ECO:0000256" key="6">
    <source>
        <dbReference type="ARBA" id="ARBA00023274"/>
    </source>
</evidence>
<dbReference type="GO" id="GO:1990904">
    <property type="term" value="C:ribonucleoprotein complex"/>
    <property type="evidence" value="ECO:0007669"/>
    <property type="project" value="UniProtKB-KW"/>
</dbReference>
<evidence type="ECO:0000256" key="2">
    <source>
        <dbReference type="ARBA" id="ARBA00009360"/>
    </source>
</evidence>
<dbReference type="KEGG" id="tmn:UCRPA7_637"/>
<name>R8BWM5_PHAM7</name>